<dbReference type="InterPro" id="IPR000608">
    <property type="entry name" value="UBC"/>
</dbReference>
<keyword evidence="2" id="KW-0812">Transmembrane</keyword>
<evidence type="ECO:0000256" key="1">
    <source>
        <dbReference type="SAM" id="MobiDB-lite"/>
    </source>
</evidence>
<dbReference type="Pfam" id="PF00179">
    <property type="entry name" value="UQ_con"/>
    <property type="match status" value="1"/>
</dbReference>
<keyword evidence="2" id="KW-0472">Membrane</keyword>
<evidence type="ECO:0000256" key="2">
    <source>
        <dbReference type="SAM" id="Phobius"/>
    </source>
</evidence>
<dbReference type="AlphaFoldDB" id="A0AB40C952"/>
<dbReference type="SUPFAM" id="SSF54495">
    <property type="entry name" value="UBC-like"/>
    <property type="match status" value="1"/>
</dbReference>
<gene>
    <name evidence="5" type="primary">LOC120273721</name>
</gene>
<dbReference type="GeneID" id="120273721"/>
<evidence type="ECO:0000313" key="4">
    <source>
        <dbReference type="Proteomes" id="UP001515500"/>
    </source>
</evidence>
<dbReference type="CDD" id="cd23799">
    <property type="entry name" value="UBCc_UBE2J"/>
    <property type="match status" value="1"/>
</dbReference>
<sequence>MADERYNRKNPAVKRILQEVKEMQSNPSDDFMSLPLEENIFEWQFAICGPRDSEFEGGIYHGRIQLPAEYPFKPPAFMLLTPNGRFETQTKICLSISNYHPEHWQPSWSVRTALVALIAFMPTNPDGALGSLDYNKEERRKLAIKSREVIPKYGSSERQNLIDEIHRYMLGKAPPVPDILPTPATDDTTSAEANTAPNSVTENASLDVATAPIQEPPNPENEPMMVEDVHEVQVNAAAGPLQVGFRARVSLSRRAPASQTIEQPQRPVTRAQKPSDDRLFTLAAIGLTIAISILILKKFLKSYGIFLM</sequence>
<reference evidence="5" key="1">
    <citation type="submission" date="2025-08" db="UniProtKB">
        <authorList>
            <consortium name="RefSeq"/>
        </authorList>
    </citation>
    <scope>IDENTIFICATION</scope>
</reference>
<name>A0AB40C952_DIOCR</name>
<keyword evidence="4" id="KW-1185">Reference proteome</keyword>
<feature type="transmembrane region" description="Helical" evidence="2">
    <location>
        <begin position="279"/>
        <end position="300"/>
    </location>
</feature>
<proteinExistence type="predicted"/>
<dbReference type="PANTHER" id="PTHR24067">
    <property type="entry name" value="UBIQUITIN-CONJUGATING ENZYME E2"/>
    <property type="match status" value="1"/>
</dbReference>
<feature type="domain" description="UBC core" evidence="3">
    <location>
        <begin position="11"/>
        <end position="159"/>
    </location>
</feature>
<feature type="region of interest" description="Disordered" evidence="1">
    <location>
        <begin position="174"/>
        <end position="202"/>
    </location>
</feature>
<evidence type="ECO:0000259" key="3">
    <source>
        <dbReference type="PROSITE" id="PS50127"/>
    </source>
</evidence>
<dbReference type="RefSeq" id="XP_039136360.1">
    <property type="nucleotide sequence ID" value="XM_039280426.1"/>
</dbReference>
<dbReference type="InterPro" id="IPR050113">
    <property type="entry name" value="Ub_conjugating_enzyme"/>
</dbReference>
<dbReference type="PROSITE" id="PS50127">
    <property type="entry name" value="UBC_2"/>
    <property type="match status" value="1"/>
</dbReference>
<dbReference type="SMART" id="SM00212">
    <property type="entry name" value="UBCc"/>
    <property type="match status" value="1"/>
</dbReference>
<feature type="compositionally biased region" description="Polar residues" evidence="1">
    <location>
        <begin position="185"/>
        <end position="202"/>
    </location>
</feature>
<protein>
    <submittedName>
        <fullName evidence="5">Ubiquitin-conjugating enzyme E2 32-like</fullName>
    </submittedName>
</protein>
<accession>A0AB40C952</accession>
<dbReference type="Gene3D" id="3.10.110.10">
    <property type="entry name" value="Ubiquitin Conjugating Enzyme"/>
    <property type="match status" value="1"/>
</dbReference>
<dbReference type="Proteomes" id="UP001515500">
    <property type="component" value="Chromosome 12"/>
</dbReference>
<dbReference type="InterPro" id="IPR016135">
    <property type="entry name" value="UBQ-conjugating_enzyme/RWD"/>
</dbReference>
<evidence type="ECO:0000313" key="5">
    <source>
        <dbReference type="RefSeq" id="XP_039136360.1"/>
    </source>
</evidence>
<dbReference type="FunFam" id="3.10.110.10:FF:000056">
    <property type="entry name" value="ubiquitin-conjugating enzyme E2 32"/>
    <property type="match status" value="1"/>
</dbReference>
<organism evidence="4 5">
    <name type="scientific">Dioscorea cayennensis subsp. rotundata</name>
    <name type="common">White Guinea yam</name>
    <name type="synonym">Dioscorea rotundata</name>
    <dbReference type="NCBI Taxonomy" id="55577"/>
    <lineage>
        <taxon>Eukaryota</taxon>
        <taxon>Viridiplantae</taxon>
        <taxon>Streptophyta</taxon>
        <taxon>Embryophyta</taxon>
        <taxon>Tracheophyta</taxon>
        <taxon>Spermatophyta</taxon>
        <taxon>Magnoliopsida</taxon>
        <taxon>Liliopsida</taxon>
        <taxon>Dioscoreales</taxon>
        <taxon>Dioscoreaceae</taxon>
        <taxon>Dioscorea</taxon>
    </lineage>
</organism>
<keyword evidence="2" id="KW-1133">Transmembrane helix</keyword>